<feature type="non-terminal residue" evidence="6">
    <location>
        <position position="232"/>
    </location>
</feature>
<proteinExistence type="inferred from homology"/>
<evidence type="ECO:0000259" key="5">
    <source>
        <dbReference type="Pfam" id="PF01555"/>
    </source>
</evidence>
<comment type="caution">
    <text evidence="6">The sequence shown here is derived from an EMBL/GenBank/DDBJ whole genome shotgun (WGS) entry which is preliminary data.</text>
</comment>
<evidence type="ECO:0000256" key="1">
    <source>
        <dbReference type="ARBA" id="ARBA00006594"/>
    </source>
</evidence>
<feature type="domain" description="DNA methylase N-4/N-6" evidence="5">
    <location>
        <begin position="39"/>
        <end position="232"/>
    </location>
</feature>
<keyword evidence="3" id="KW-0808">Transferase</keyword>
<name>X0Y9X5_9ZZZZ</name>
<dbReference type="InterPro" id="IPR029063">
    <property type="entry name" value="SAM-dependent_MTases_sf"/>
</dbReference>
<keyword evidence="4" id="KW-0949">S-adenosyl-L-methionine</keyword>
<dbReference type="Gene3D" id="3.40.50.150">
    <property type="entry name" value="Vaccinia Virus protein VP39"/>
    <property type="match status" value="1"/>
</dbReference>
<protein>
    <recommendedName>
        <fullName evidence="5">DNA methylase N-4/N-6 domain-containing protein</fullName>
    </recommendedName>
</protein>
<dbReference type="InterPro" id="IPR002295">
    <property type="entry name" value="N4/N6-MTase_EcoPI_Mod-like"/>
</dbReference>
<dbReference type="SUPFAM" id="SSF53335">
    <property type="entry name" value="S-adenosyl-L-methionine-dependent methyltransferases"/>
    <property type="match status" value="1"/>
</dbReference>
<evidence type="ECO:0000256" key="3">
    <source>
        <dbReference type="ARBA" id="ARBA00022679"/>
    </source>
</evidence>
<dbReference type="InterPro" id="IPR002941">
    <property type="entry name" value="DNA_methylase_N4/N6"/>
</dbReference>
<feature type="non-terminal residue" evidence="6">
    <location>
        <position position="1"/>
    </location>
</feature>
<dbReference type="GO" id="GO:0032259">
    <property type="term" value="P:methylation"/>
    <property type="evidence" value="ECO:0007669"/>
    <property type="project" value="UniProtKB-KW"/>
</dbReference>
<evidence type="ECO:0000256" key="4">
    <source>
        <dbReference type="ARBA" id="ARBA00022691"/>
    </source>
</evidence>
<reference evidence="6" key="1">
    <citation type="journal article" date="2014" name="Front. Microbiol.">
        <title>High frequency of phylogenetically diverse reductive dehalogenase-homologous genes in deep subseafloor sedimentary metagenomes.</title>
        <authorList>
            <person name="Kawai M."/>
            <person name="Futagami T."/>
            <person name="Toyoda A."/>
            <person name="Takaki Y."/>
            <person name="Nishi S."/>
            <person name="Hori S."/>
            <person name="Arai W."/>
            <person name="Tsubouchi T."/>
            <person name="Morono Y."/>
            <person name="Uchiyama I."/>
            <person name="Ito T."/>
            <person name="Fujiyama A."/>
            <person name="Inagaki F."/>
            <person name="Takami H."/>
        </authorList>
    </citation>
    <scope>NUCLEOTIDE SEQUENCE</scope>
    <source>
        <strain evidence="6">Expedition CK06-06</strain>
    </source>
</reference>
<dbReference type="PRINTS" id="PR00506">
    <property type="entry name" value="D21N6MTFRASE"/>
</dbReference>
<dbReference type="EMBL" id="BARS01052283">
    <property type="protein sequence ID" value="GAG52635.1"/>
    <property type="molecule type" value="Genomic_DNA"/>
</dbReference>
<dbReference type="AlphaFoldDB" id="X0Y9X5"/>
<accession>X0Y9X5</accession>
<evidence type="ECO:0000313" key="6">
    <source>
        <dbReference type="EMBL" id="GAG52635.1"/>
    </source>
</evidence>
<dbReference type="Pfam" id="PF01555">
    <property type="entry name" value="N6_N4_Mtase"/>
    <property type="match status" value="1"/>
</dbReference>
<evidence type="ECO:0000256" key="2">
    <source>
        <dbReference type="ARBA" id="ARBA00022603"/>
    </source>
</evidence>
<dbReference type="PROSITE" id="PS00092">
    <property type="entry name" value="N6_MTASE"/>
    <property type="match status" value="1"/>
</dbReference>
<organism evidence="6">
    <name type="scientific">marine sediment metagenome</name>
    <dbReference type="NCBI Taxonomy" id="412755"/>
    <lineage>
        <taxon>unclassified sequences</taxon>
        <taxon>metagenomes</taxon>
        <taxon>ecological metagenomes</taxon>
    </lineage>
</organism>
<gene>
    <name evidence="6" type="ORF">S01H1_77759</name>
</gene>
<keyword evidence="2" id="KW-0489">Methyltransferase</keyword>
<dbReference type="GO" id="GO:0008170">
    <property type="term" value="F:N-methyltransferase activity"/>
    <property type="evidence" value="ECO:0007669"/>
    <property type="project" value="InterPro"/>
</dbReference>
<sequence>SIVYPQGNDYPQGVPEDQLILGDNLAVMSALLPEYEEQIDLIYADPPFFTNRRYPVRVGRDEDSRRPEEWQLADGYADHWPNIETYLDMLYPRLQLMHRLLAPHGSLYLHLDWHADHYARLLLDEIFGPERLMNEIIWVYHGPSPIRSAFNRKHDTILAYTKSPTYTFNVDAVREPYNPNTIKTFASSPKAGFGKVPDLERGKVPEDWWYFPVVARLHNERTGYPTQKPQAL</sequence>
<dbReference type="GO" id="GO:0003677">
    <property type="term" value="F:DNA binding"/>
    <property type="evidence" value="ECO:0007669"/>
    <property type="project" value="InterPro"/>
</dbReference>
<comment type="similarity">
    <text evidence="1">Belongs to the N(4)/N(6)-methyltransferase family.</text>
</comment>
<dbReference type="InterPro" id="IPR002052">
    <property type="entry name" value="DNA_methylase_N6_adenine_CS"/>
</dbReference>